<reference evidence="2" key="2">
    <citation type="submission" date="2012-12" db="EMBL/GenBank/DDBJ databases">
        <authorList>
            <consortium name="WormBase Consortium"/>
            <person name="Ghedin E."/>
            <person name="Paulini M."/>
        </authorList>
    </citation>
    <scope>NUCLEOTIDE SEQUENCE</scope>
    <source>
        <strain evidence="2">FR3</strain>
    </source>
</reference>
<dbReference type="AlphaFoldDB" id="A0A1I9GEW7"/>
<evidence type="ECO:0000256" key="1">
    <source>
        <dbReference type="SAM" id="Phobius"/>
    </source>
</evidence>
<organism evidence="2">
    <name type="scientific">Brugia malayi</name>
    <name type="common">Filarial nematode worm</name>
    <dbReference type="NCBI Taxonomy" id="6279"/>
    <lineage>
        <taxon>Eukaryota</taxon>
        <taxon>Metazoa</taxon>
        <taxon>Ecdysozoa</taxon>
        <taxon>Nematoda</taxon>
        <taxon>Chromadorea</taxon>
        <taxon>Rhabditida</taxon>
        <taxon>Spirurina</taxon>
        <taxon>Spiruromorpha</taxon>
        <taxon>Filarioidea</taxon>
        <taxon>Onchocercidae</taxon>
        <taxon>Brugia</taxon>
    </lineage>
</organism>
<feature type="transmembrane region" description="Helical" evidence="1">
    <location>
        <begin position="20"/>
        <end position="40"/>
    </location>
</feature>
<keyword evidence="1" id="KW-0472">Membrane</keyword>
<name>A0A1I9GEW7_BRUMA</name>
<sequence>MSLTTNNVFGLLGHTIGSHPILFIVLSLSLFTVSLLGPLLRLDIRVDIKSGFNRDNTASVEEINAHKQFFNNTVHCFFFYFFQ</sequence>
<reference evidence="2" key="1">
    <citation type="journal article" date="2007" name="Science">
        <title>Draft genome of the filarial nematode parasite Brugia malayi.</title>
        <authorList>
            <person name="Ghedin E."/>
            <person name="Wang S."/>
            <person name="Spiro D."/>
            <person name="Caler E."/>
            <person name="Zhao Q."/>
            <person name="Crabtree J."/>
            <person name="Allen J.E."/>
            <person name="Delcher A.L."/>
            <person name="Guiliano D.B."/>
            <person name="Miranda-Saavedra D."/>
            <person name="Angiuoli S.V."/>
            <person name="Creasy T."/>
            <person name="Amedeo P."/>
            <person name="Haas B."/>
            <person name="El-Sayed N.M."/>
            <person name="Wortman J.R."/>
            <person name="Feldblyum T."/>
            <person name="Tallon L."/>
            <person name="Schatz M."/>
            <person name="Shumway M."/>
            <person name="Koo H."/>
            <person name="Salzberg S.L."/>
            <person name="Schobel S."/>
            <person name="Pertea M."/>
            <person name="Pop M."/>
            <person name="White O."/>
            <person name="Barton G.J."/>
            <person name="Carlow C.K."/>
            <person name="Crawford M.J."/>
            <person name="Daub J."/>
            <person name="Dimmic M.W."/>
            <person name="Estes C.F."/>
            <person name="Foster J.M."/>
            <person name="Ganatra M."/>
            <person name="Gregory W.F."/>
            <person name="Johnson N.M."/>
            <person name="Jin J."/>
            <person name="Komuniecki R."/>
            <person name="Korf I."/>
            <person name="Kumar S."/>
            <person name="Laney S."/>
            <person name="Li B.W."/>
            <person name="Li W."/>
            <person name="Lindblom T.H."/>
            <person name="Lustigman S."/>
            <person name="Ma D."/>
            <person name="Maina C.V."/>
            <person name="Martin D.M."/>
            <person name="McCarter J.P."/>
            <person name="McReynolds L."/>
            <person name="Mitreva M."/>
            <person name="Nutman T.B."/>
            <person name="Parkinson J."/>
            <person name="Peregrin-Alvarez J.M."/>
            <person name="Poole C."/>
            <person name="Ren Q."/>
            <person name="Saunders L."/>
            <person name="Sluder A.E."/>
            <person name="Smith K."/>
            <person name="Stanke M."/>
            <person name="Unnasch T.R."/>
            <person name="Ware J."/>
            <person name="Wei A.D."/>
            <person name="Weil G."/>
            <person name="Williams D.J."/>
            <person name="Zhang Y."/>
            <person name="Williams S.A."/>
            <person name="Fraser-Liggett C."/>
            <person name="Slatko B."/>
            <person name="Blaxter M.L."/>
            <person name="Scott A.L."/>
        </authorList>
    </citation>
    <scope>NUCLEOTIDE SEQUENCE</scope>
    <source>
        <strain evidence="2">FR3</strain>
    </source>
</reference>
<dbReference type="EMBL" id="LN855175">
    <property type="protein sequence ID" value="CDP90588.1"/>
    <property type="molecule type" value="Genomic_DNA"/>
</dbReference>
<gene>
    <name evidence="2" type="primary">Bm14097</name>
    <name evidence="2" type="ORF">BM_Bm14097</name>
</gene>
<proteinExistence type="predicted"/>
<keyword evidence="1" id="KW-0812">Transmembrane</keyword>
<keyword evidence="1" id="KW-1133">Transmembrane helix</keyword>
<protein>
    <submittedName>
        <fullName evidence="2">Bm14097</fullName>
    </submittedName>
</protein>
<accession>A0A1I9GEW7</accession>
<evidence type="ECO:0000313" key="2">
    <source>
        <dbReference type="EMBL" id="CDP90588.1"/>
    </source>
</evidence>